<feature type="non-terminal residue" evidence="1">
    <location>
        <position position="18"/>
    </location>
</feature>
<dbReference type="AlphaFoldDB" id="A0A8J2K4Q3"/>
<dbReference type="Proteomes" id="UP000708208">
    <property type="component" value="Unassembled WGS sequence"/>
</dbReference>
<dbReference type="EMBL" id="CAJVCH010181109">
    <property type="protein sequence ID" value="CAG7729598.1"/>
    <property type="molecule type" value="Genomic_DNA"/>
</dbReference>
<name>A0A8J2K4Q3_9HEXA</name>
<comment type="caution">
    <text evidence="1">The sequence shown here is derived from an EMBL/GenBank/DDBJ whole genome shotgun (WGS) entry which is preliminary data.</text>
</comment>
<proteinExistence type="predicted"/>
<evidence type="ECO:0000313" key="1">
    <source>
        <dbReference type="EMBL" id="CAG7729598.1"/>
    </source>
</evidence>
<accession>A0A8J2K4Q3</accession>
<evidence type="ECO:0000313" key="2">
    <source>
        <dbReference type="Proteomes" id="UP000708208"/>
    </source>
</evidence>
<protein>
    <submittedName>
        <fullName evidence="1">Uncharacterized protein</fullName>
    </submittedName>
</protein>
<reference evidence="1" key="1">
    <citation type="submission" date="2021-06" db="EMBL/GenBank/DDBJ databases">
        <authorList>
            <person name="Hodson N. C."/>
            <person name="Mongue J. A."/>
            <person name="Jaron S. K."/>
        </authorList>
    </citation>
    <scope>NUCLEOTIDE SEQUENCE</scope>
</reference>
<organism evidence="1 2">
    <name type="scientific">Allacma fusca</name>
    <dbReference type="NCBI Taxonomy" id="39272"/>
    <lineage>
        <taxon>Eukaryota</taxon>
        <taxon>Metazoa</taxon>
        <taxon>Ecdysozoa</taxon>
        <taxon>Arthropoda</taxon>
        <taxon>Hexapoda</taxon>
        <taxon>Collembola</taxon>
        <taxon>Symphypleona</taxon>
        <taxon>Sminthuridae</taxon>
        <taxon>Allacma</taxon>
    </lineage>
</organism>
<sequence>SRHFDRSLKIERLPFWIL</sequence>
<keyword evidence="2" id="KW-1185">Reference proteome</keyword>
<gene>
    <name evidence="1" type="ORF">AFUS01_LOCUS18298</name>
</gene>